<accession>A4A6U6</accession>
<keyword evidence="2" id="KW-0548">Nucleotidyltransferase</keyword>
<dbReference type="InterPro" id="IPR029044">
    <property type="entry name" value="Nucleotide-diphossugar_trans"/>
</dbReference>
<dbReference type="EMBL" id="AAOA02000002">
    <property type="protein sequence ID" value="EAQ98015.1"/>
    <property type="molecule type" value="Genomic_DNA"/>
</dbReference>
<dbReference type="PANTHER" id="PTHR43584:SF8">
    <property type="entry name" value="N-ACETYLMURAMATE ALPHA-1-PHOSPHATE URIDYLYLTRANSFERASE"/>
    <property type="match status" value="1"/>
</dbReference>
<dbReference type="PANTHER" id="PTHR43584">
    <property type="entry name" value="NUCLEOTIDYL TRANSFERASE"/>
    <property type="match status" value="1"/>
</dbReference>
<evidence type="ECO:0000259" key="3">
    <source>
        <dbReference type="Pfam" id="PF00483"/>
    </source>
</evidence>
<dbReference type="STRING" id="314285.KT71_02172"/>
<dbReference type="eggNOG" id="COG1208">
    <property type="taxonomic scope" value="Bacteria"/>
</dbReference>
<organism evidence="4 5">
    <name type="scientific">Congregibacter litoralis KT71</name>
    <dbReference type="NCBI Taxonomy" id="314285"/>
    <lineage>
        <taxon>Bacteria</taxon>
        <taxon>Pseudomonadati</taxon>
        <taxon>Pseudomonadota</taxon>
        <taxon>Gammaproteobacteria</taxon>
        <taxon>Cellvibrionales</taxon>
        <taxon>Halieaceae</taxon>
        <taxon>Congregibacter</taxon>
    </lineage>
</organism>
<dbReference type="Gene3D" id="3.90.550.10">
    <property type="entry name" value="Spore Coat Polysaccharide Biosynthesis Protein SpsA, Chain A"/>
    <property type="match status" value="1"/>
</dbReference>
<comment type="caution">
    <text evidence="4">The sequence shown here is derived from an EMBL/GenBank/DDBJ whole genome shotgun (WGS) entry which is preliminary data.</text>
</comment>
<dbReference type="SUPFAM" id="SSF53448">
    <property type="entry name" value="Nucleotide-diphospho-sugar transferases"/>
    <property type="match status" value="1"/>
</dbReference>
<dbReference type="CDD" id="cd06422">
    <property type="entry name" value="NTP_transferase_like_1"/>
    <property type="match status" value="1"/>
</dbReference>
<dbReference type="NCBIfam" id="NF045761">
    <property type="entry name" value="NAMPUrTaseMurU"/>
    <property type="match status" value="1"/>
</dbReference>
<dbReference type="Pfam" id="PF00483">
    <property type="entry name" value="NTP_transferase"/>
    <property type="match status" value="1"/>
</dbReference>
<evidence type="ECO:0000256" key="1">
    <source>
        <dbReference type="ARBA" id="ARBA00022679"/>
    </source>
</evidence>
<dbReference type="InterPro" id="IPR054790">
    <property type="entry name" value="MurU"/>
</dbReference>
<name>A4A6U6_9GAMM</name>
<evidence type="ECO:0000313" key="4">
    <source>
        <dbReference type="EMBL" id="EAQ98015.1"/>
    </source>
</evidence>
<evidence type="ECO:0000256" key="2">
    <source>
        <dbReference type="ARBA" id="ARBA00022695"/>
    </source>
</evidence>
<dbReference type="GO" id="GO:0016779">
    <property type="term" value="F:nucleotidyltransferase activity"/>
    <property type="evidence" value="ECO:0007669"/>
    <property type="project" value="UniProtKB-KW"/>
</dbReference>
<dbReference type="HOGENOM" id="CLU_029499_2_1_6"/>
<proteinExistence type="predicted"/>
<dbReference type="AlphaFoldDB" id="A4A6U6"/>
<dbReference type="OrthoDB" id="9788272at2"/>
<reference evidence="4 5" key="1">
    <citation type="journal article" date="2007" name="Proc. Natl. Acad. Sci. U.S.A.">
        <title>Characterization of a marine gammaproteobacterium capable of aerobic anoxygenic photosynthesis.</title>
        <authorList>
            <person name="Fuchs B.M."/>
            <person name="Spring S."/>
            <person name="Teeling H."/>
            <person name="Quast C."/>
            <person name="Wulf J."/>
            <person name="Schattenhofer M."/>
            <person name="Yan S."/>
            <person name="Ferriera S."/>
            <person name="Johnson J."/>
            <person name="Glockner F.O."/>
            <person name="Amann R."/>
        </authorList>
    </citation>
    <scope>NUCLEOTIDE SEQUENCE [LARGE SCALE GENOMIC DNA]</scope>
    <source>
        <strain evidence="4">KT71</strain>
    </source>
</reference>
<gene>
    <name evidence="4" type="ORF">KT71_02172</name>
</gene>
<dbReference type="Proteomes" id="UP000019205">
    <property type="component" value="Chromosome"/>
</dbReference>
<feature type="domain" description="Nucleotidyl transferase" evidence="3">
    <location>
        <begin position="1"/>
        <end position="138"/>
    </location>
</feature>
<keyword evidence="1" id="KW-0808">Transferase</keyword>
<dbReference type="InterPro" id="IPR005835">
    <property type="entry name" value="NTP_transferase_dom"/>
</dbReference>
<keyword evidence="5" id="KW-1185">Reference proteome</keyword>
<sequence>MLLAAGKGERMRPLTLETPKPLITVAGKPLIDYHIEKLVAAGVAKLVINVSWLGQQIEDHCGDGRRWGCAIYYSREDTPLETAGGIIQALPLLGEQPFLLVNADIWTDFAFEALLKLSIEKSSAQLVLVDNPQHNTAGDFTLQGDTVERVARGAPGDSREETLTYAGIGLYDPLFFHGCTPGKRPLLPLLERAIAENRLFGKHYPGHWTDVGTPERRSALEQHLAEAASTDA</sequence>
<protein>
    <submittedName>
        <fullName evidence="4">Putative nucleoside-diphosphate-sugar pyrophosphorylase</fullName>
    </submittedName>
</protein>
<evidence type="ECO:0000313" key="5">
    <source>
        <dbReference type="Proteomes" id="UP000019205"/>
    </source>
</evidence>
<reference evidence="4 5" key="2">
    <citation type="journal article" date="2009" name="PLoS ONE">
        <title>The photosynthetic apparatus and its regulation in the aerobic gammaproteobacterium Congregibacter litoralis gen. nov., sp. nov.</title>
        <authorList>
            <person name="Spring S."/>
            <person name="Lunsdorf H."/>
            <person name="Fuchs B.M."/>
            <person name="Tindall B.J."/>
        </authorList>
    </citation>
    <scope>NUCLEOTIDE SEQUENCE [LARGE SCALE GENOMIC DNA]</scope>
    <source>
        <strain evidence="4">KT71</strain>
    </source>
</reference>
<dbReference type="InterPro" id="IPR050065">
    <property type="entry name" value="GlmU-like"/>
</dbReference>